<keyword evidence="9" id="KW-0808">Transferase</keyword>
<dbReference type="GO" id="GO:0052656">
    <property type="term" value="F:L-isoleucine-2-oxoglutarate transaminase activity"/>
    <property type="evidence" value="ECO:0007669"/>
    <property type="project" value="RHEA"/>
</dbReference>
<dbReference type="PANTHER" id="PTHR42743:SF11">
    <property type="entry name" value="AMINODEOXYCHORISMATE LYASE"/>
    <property type="match status" value="1"/>
</dbReference>
<reference evidence="9 10" key="1">
    <citation type="submission" date="2019-02" db="EMBL/GenBank/DDBJ databases">
        <title>Deep-cultivation of Planctomycetes and their phenomic and genomic characterization uncovers novel biology.</title>
        <authorList>
            <person name="Wiegand S."/>
            <person name="Jogler M."/>
            <person name="Boedeker C."/>
            <person name="Pinto D."/>
            <person name="Vollmers J."/>
            <person name="Rivas-Marin E."/>
            <person name="Kohn T."/>
            <person name="Peeters S.H."/>
            <person name="Heuer A."/>
            <person name="Rast P."/>
            <person name="Oberbeckmann S."/>
            <person name="Bunk B."/>
            <person name="Jeske O."/>
            <person name="Meyerdierks A."/>
            <person name="Storesund J.E."/>
            <person name="Kallscheuer N."/>
            <person name="Luecker S."/>
            <person name="Lage O.M."/>
            <person name="Pohl T."/>
            <person name="Merkel B.J."/>
            <person name="Hornburger P."/>
            <person name="Mueller R.-W."/>
            <person name="Bruemmer F."/>
            <person name="Labrenz M."/>
            <person name="Spormann A.M."/>
            <person name="Op den Camp H."/>
            <person name="Overmann J."/>
            <person name="Amann R."/>
            <person name="Jetten M.S.M."/>
            <person name="Mascher T."/>
            <person name="Medema M.H."/>
            <person name="Devos D.P."/>
            <person name="Kaster A.-K."/>
            <person name="Ovreas L."/>
            <person name="Rohde M."/>
            <person name="Galperin M.Y."/>
            <person name="Jogler C."/>
        </authorList>
    </citation>
    <scope>NUCLEOTIDE SEQUENCE [LARGE SCALE GENOMIC DNA]</scope>
    <source>
        <strain evidence="9 10">Pan216</strain>
    </source>
</reference>
<accession>A0A518BCL8</accession>
<dbReference type="PANTHER" id="PTHR42743">
    <property type="entry name" value="AMINO-ACID AMINOTRANSFERASE"/>
    <property type="match status" value="1"/>
</dbReference>
<name>A0A518BCL8_9BACT</name>
<dbReference type="GO" id="GO:0046394">
    <property type="term" value="P:carboxylic acid biosynthetic process"/>
    <property type="evidence" value="ECO:0007669"/>
    <property type="project" value="UniProtKB-ARBA"/>
</dbReference>
<evidence type="ECO:0000256" key="7">
    <source>
        <dbReference type="ARBA" id="ARBA00048798"/>
    </source>
</evidence>
<protein>
    <recommendedName>
        <fullName evidence="5">branched-chain-amino-acid transaminase</fullName>
        <ecNumber evidence="5">2.6.1.42</ecNumber>
    </recommendedName>
</protein>
<dbReference type="Gene3D" id="3.30.470.10">
    <property type="match status" value="1"/>
</dbReference>
<proteinExistence type="inferred from homology"/>
<dbReference type="EC" id="2.6.1.42" evidence="5"/>
<dbReference type="OrthoDB" id="255602at2"/>
<evidence type="ECO:0000256" key="6">
    <source>
        <dbReference type="ARBA" id="ARBA00048212"/>
    </source>
</evidence>
<comment type="pathway">
    <text evidence="2">Amino-acid biosynthesis; L-valine biosynthesis; L-valine from pyruvate: step 4/4.</text>
</comment>
<dbReference type="EMBL" id="CP036279">
    <property type="protein sequence ID" value="QDU64725.1"/>
    <property type="molecule type" value="Genomic_DNA"/>
</dbReference>
<dbReference type="InterPro" id="IPR036038">
    <property type="entry name" value="Aminotransferase-like"/>
</dbReference>
<dbReference type="GO" id="GO:0005829">
    <property type="term" value="C:cytosol"/>
    <property type="evidence" value="ECO:0007669"/>
    <property type="project" value="TreeGrafter"/>
</dbReference>
<dbReference type="KEGG" id="knv:Pan216_56160"/>
<dbReference type="InterPro" id="IPR043132">
    <property type="entry name" value="BCAT-like_C"/>
</dbReference>
<dbReference type="GO" id="GO:0052654">
    <property type="term" value="F:L-leucine-2-oxoglutarate transaminase activity"/>
    <property type="evidence" value="ECO:0007669"/>
    <property type="project" value="RHEA"/>
</dbReference>
<evidence type="ECO:0000313" key="9">
    <source>
        <dbReference type="EMBL" id="QDU64725.1"/>
    </source>
</evidence>
<comment type="catalytic activity">
    <reaction evidence="7">
        <text>L-isoleucine + 2-oxoglutarate = (S)-3-methyl-2-oxopentanoate + L-glutamate</text>
        <dbReference type="Rhea" id="RHEA:24801"/>
        <dbReference type="ChEBI" id="CHEBI:16810"/>
        <dbReference type="ChEBI" id="CHEBI:29985"/>
        <dbReference type="ChEBI" id="CHEBI:35146"/>
        <dbReference type="ChEBI" id="CHEBI:58045"/>
        <dbReference type="EC" id="2.6.1.42"/>
    </reaction>
</comment>
<comment type="pathway">
    <text evidence="1">Amino-acid biosynthesis; L-isoleucine biosynthesis; L-isoleucine from 2-oxobutanoate: step 4/4.</text>
</comment>
<sequence>MTDGRAEADPLIWVDGNIVPASTFHLDPRDEGLLYGHGLFETTRIRNGWPWLWDAHRQRIVRSARSLGMPVDPARVPDAETVRAFVDRVASEEVVVRLNLSAGSPSRPGSLWMVTRPLAPRPESIVLRTSPFLVSRTDPFAAHKTFNYGLRIHSHRLAQAAGADEALLLDTDGLVLETTSSNLFASIDGEWVTPSIRGGVLPGTVRAMVLEQARGDILECAISLDQLKRAESICLTNSGRGVTSVSRLDDTEIEGRSQVHLLG</sequence>
<dbReference type="Proteomes" id="UP000317093">
    <property type="component" value="Chromosome"/>
</dbReference>
<evidence type="ECO:0000256" key="3">
    <source>
        <dbReference type="ARBA" id="ARBA00005072"/>
    </source>
</evidence>
<dbReference type="SUPFAM" id="SSF56752">
    <property type="entry name" value="D-aminoacid aminotransferase-like PLP-dependent enzymes"/>
    <property type="match status" value="1"/>
</dbReference>
<dbReference type="Pfam" id="PF01063">
    <property type="entry name" value="Aminotran_4"/>
    <property type="match status" value="1"/>
</dbReference>
<comment type="pathway">
    <text evidence="3">Amino-acid biosynthesis; L-leucine biosynthesis; L-leucine from 3-methyl-2-oxobutanoate: step 4/4.</text>
</comment>
<organism evidence="9 10">
    <name type="scientific">Kolteria novifilia</name>
    <dbReference type="NCBI Taxonomy" id="2527975"/>
    <lineage>
        <taxon>Bacteria</taxon>
        <taxon>Pseudomonadati</taxon>
        <taxon>Planctomycetota</taxon>
        <taxon>Planctomycetia</taxon>
        <taxon>Kolteriales</taxon>
        <taxon>Kolteriaceae</taxon>
        <taxon>Kolteria</taxon>
    </lineage>
</organism>
<dbReference type="InterPro" id="IPR001544">
    <property type="entry name" value="Aminotrans_IV"/>
</dbReference>
<evidence type="ECO:0000256" key="4">
    <source>
        <dbReference type="ARBA" id="ARBA00009320"/>
    </source>
</evidence>
<keyword evidence="9" id="KW-0032">Aminotransferase</keyword>
<comment type="catalytic activity">
    <reaction evidence="8">
        <text>L-leucine + 2-oxoglutarate = 4-methyl-2-oxopentanoate + L-glutamate</text>
        <dbReference type="Rhea" id="RHEA:18321"/>
        <dbReference type="ChEBI" id="CHEBI:16810"/>
        <dbReference type="ChEBI" id="CHEBI:17865"/>
        <dbReference type="ChEBI" id="CHEBI:29985"/>
        <dbReference type="ChEBI" id="CHEBI:57427"/>
        <dbReference type="EC" id="2.6.1.42"/>
    </reaction>
</comment>
<dbReference type="Gene3D" id="3.20.10.10">
    <property type="entry name" value="D-amino Acid Aminotransferase, subunit A, domain 2"/>
    <property type="match status" value="1"/>
</dbReference>
<dbReference type="GO" id="GO:0052655">
    <property type="term" value="F:L-valine-2-oxoglutarate transaminase activity"/>
    <property type="evidence" value="ECO:0007669"/>
    <property type="project" value="RHEA"/>
</dbReference>
<keyword evidence="10" id="KW-1185">Reference proteome</keyword>
<dbReference type="InterPro" id="IPR050571">
    <property type="entry name" value="Class-IV_PLP-Dep_Aminotrnsfr"/>
</dbReference>
<dbReference type="AlphaFoldDB" id="A0A518BCL8"/>
<evidence type="ECO:0000313" key="10">
    <source>
        <dbReference type="Proteomes" id="UP000317093"/>
    </source>
</evidence>
<evidence type="ECO:0000256" key="8">
    <source>
        <dbReference type="ARBA" id="ARBA00049229"/>
    </source>
</evidence>
<evidence type="ECO:0000256" key="1">
    <source>
        <dbReference type="ARBA" id="ARBA00004824"/>
    </source>
</evidence>
<evidence type="ECO:0000256" key="5">
    <source>
        <dbReference type="ARBA" id="ARBA00013053"/>
    </source>
</evidence>
<evidence type="ECO:0000256" key="2">
    <source>
        <dbReference type="ARBA" id="ARBA00004931"/>
    </source>
</evidence>
<gene>
    <name evidence="9" type="primary">ilvE_2</name>
    <name evidence="9" type="ORF">Pan216_56160</name>
</gene>
<comment type="similarity">
    <text evidence="4">Belongs to the class-IV pyridoxal-phosphate-dependent aminotransferase family.</text>
</comment>
<comment type="catalytic activity">
    <reaction evidence="6">
        <text>L-valine + 2-oxoglutarate = 3-methyl-2-oxobutanoate + L-glutamate</text>
        <dbReference type="Rhea" id="RHEA:24813"/>
        <dbReference type="ChEBI" id="CHEBI:11851"/>
        <dbReference type="ChEBI" id="CHEBI:16810"/>
        <dbReference type="ChEBI" id="CHEBI:29985"/>
        <dbReference type="ChEBI" id="CHEBI:57762"/>
        <dbReference type="EC" id="2.6.1.42"/>
    </reaction>
</comment>
<dbReference type="InterPro" id="IPR043131">
    <property type="entry name" value="BCAT-like_N"/>
</dbReference>